<sequence length="161" mass="19192">MMRLKLSLLLFIGFIIILTSSCVHRKSECNSKGKTTYTERSRLNDFDFYYIKYGHFLRKDSVIEIMCNNYLDGYGYTSMISKRVFFKDGHETHFCLIKDSTMLLSFRKYILDSTNNTPKAISKNEFDSFEKLYKYLPKFAEKYKLNANELKDYLGWYETKN</sequence>
<evidence type="ECO:0000313" key="1">
    <source>
        <dbReference type="EMBL" id="MPM11137.1"/>
    </source>
</evidence>
<accession>A0A644X5B3</accession>
<protein>
    <submittedName>
        <fullName evidence="1">Uncharacterized protein</fullName>
    </submittedName>
</protein>
<name>A0A644X5B3_9ZZZZ</name>
<reference evidence="1" key="1">
    <citation type="submission" date="2019-08" db="EMBL/GenBank/DDBJ databases">
        <authorList>
            <person name="Kucharzyk K."/>
            <person name="Murdoch R.W."/>
            <person name="Higgins S."/>
            <person name="Loffler F."/>
        </authorList>
    </citation>
    <scope>NUCLEOTIDE SEQUENCE</scope>
</reference>
<dbReference type="AlphaFoldDB" id="A0A644X5B3"/>
<organism evidence="1">
    <name type="scientific">bioreactor metagenome</name>
    <dbReference type="NCBI Taxonomy" id="1076179"/>
    <lineage>
        <taxon>unclassified sequences</taxon>
        <taxon>metagenomes</taxon>
        <taxon>ecological metagenomes</taxon>
    </lineage>
</organism>
<comment type="caution">
    <text evidence="1">The sequence shown here is derived from an EMBL/GenBank/DDBJ whole genome shotgun (WGS) entry which is preliminary data.</text>
</comment>
<gene>
    <name evidence="1" type="ORF">SDC9_57476</name>
</gene>
<dbReference type="EMBL" id="VSSQ01001789">
    <property type="protein sequence ID" value="MPM11137.1"/>
    <property type="molecule type" value="Genomic_DNA"/>
</dbReference>
<proteinExistence type="predicted"/>
<dbReference type="PROSITE" id="PS51257">
    <property type="entry name" value="PROKAR_LIPOPROTEIN"/>
    <property type="match status" value="1"/>
</dbReference>